<feature type="region of interest" description="Disordered" evidence="7">
    <location>
        <begin position="290"/>
        <end position="334"/>
    </location>
</feature>
<feature type="domain" description="Brix" evidence="8">
    <location>
        <begin position="35"/>
        <end position="238"/>
    </location>
</feature>
<reference evidence="10" key="2">
    <citation type="submission" date="2015-08" db="UniProtKB">
        <authorList>
            <consortium name="WormBaseParasite"/>
        </authorList>
    </citation>
    <scope>IDENTIFICATION</scope>
</reference>
<dbReference type="PANTHER" id="PTHR12728">
    <property type="entry name" value="BRIX DOMAIN CONTAINING PROTEIN"/>
    <property type="match status" value="1"/>
</dbReference>
<evidence type="ECO:0000313" key="10">
    <source>
        <dbReference type="WBParaSite" id="SVE_0807200.1"/>
    </source>
</evidence>
<dbReference type="Proteomes" id="UP000035680">
    <property type="component" value="Unassembled WGS sequence"/>
</dbReference>
<dbReference type="STRING" id="75913.A0A0K0FGR7"/>
<dbReference type="GO" id="GO:0019843">
    <property type="term" value="F:rRNA binding"/>
    <property type="evidence" value="ECO:0007669"/>
    <property type="project" value="UniProtKB-UniRule"/>
</dbReference>
<evidence type="ECO:0000256" key="2">
    <source>
        <dbReference type="ARBA" id="ARBA00010782"/>
    </source>
</evidence>
<dbReference type="GO" id="GO:0000463">
    <property type="term" value="P:maturation of LSU-rRNA from tricistronic rRNA transcript (SSU-rRNA, 5.8S rRNA, LSU-rRNA)"/>
    <property type="evidence" value="ECO:0007669"/>
    <property type="project" value="TreeGrafter"/>
</dbReference>
<dbReference type="GO" id="GO:0005730">
    <property type="term" value="C:nucleolus"/>
    <property type="evidence" value="ECO:0007669"/>
    <property type="project" value="UniProtKB-SubCell"/>
</dbReference>
<protein>
    <recommendedName>
        <fullName evidence="3 6">Ribosome production factor 2 homolog</fullName>
    </recommendedName>
    <alternativeName>
        <fullName evidence="5 6">Ribosome biogenesis protein RPF2 homolog</fullName>
    </alternativeName>
</protein>
<evidence type="ECO:0000256" key="4">
    <source>
        <dbReference type="ARBA" id="ARBA00023242"/>
    </source>
</evidence>
<organism evidence="9 10">
    <name type="scientific">Strongyloides venezuelensis</name>
    <name type="common">Threadworm</name>
    <dbReference type="NCBI Taxonomy" id="75913"/>
    <lineage>
        <taxon>Eukaryota</taxon>
        <taxon>Metazoa</taxon>
        <taxon>Ecdysozoa</taxon>
        <taxon>Nematoda</taxon>
        <taxon>Chromadorea</taxon>
        <taxon>Rhabditida</taxon>
        <taxon>Tylenchina</taxon>
        <taxon>Panagrolaimomorpha</taxon>
        <taxon>Strongyloidoidea</taxon>
        <taxon>Strongyloididae</taxon>
        <taxon>Strongyloides</taxon>
    </lineage>
</organism>
<proteinExistence type="inferred from homology"/>
<evidence type="ECO:0000256" key="5">
    <source>
        <dbReference type="ARBA" id="ARBA00030889"/>
    </source>
</evidence>
<evidence type="ECO:0000259" key="8">
    <source>
        <dbReference type="PROSITE" id="PS50833"/>
    </source>
</evidence>
<dbReference type="AlphaFoldDB" id="A0A0K0FGR7"/>
<sequence>MGKVNKKLNVAKKPKTRKGKQVLLNRAPKIIENDKNCLFVKGGRTSETVNNIMQELYLLKKPLATQMKRHNPFHPFENEAGLTEFSQKFDASLFVFGSSTKKRPTCLTLGRMFDHNLLDMVEFNVTNYTPSSEFDTPRPTLGTKPCIILQGTEFENDETMSRVGNLFVDLFKGPSISQVRLQGLETVIQITSSGKKVLFRVYKTILLKSGTKTPRVELLEVGPRLDFELSRDKLASNNLWKEALKVPKELTVKPKKNTETDVFGTKLARVHVGKQHIDKLQTRKLKALKKPKIQGGVQKRTPNRGPKAKEGLQKRGVKTKSGIPKRSANRQAKV</sequence>
<reference evidence="9" key="1">
    <citation type="submission" date="2014-07" db="EMBL/GenBank/DDBJ databases">
        <authorList>
            <person name="Martin A.A"/>
            <person name="De Silva N."/>
        </authorList>
    </citation>
    <scope>NUCLEOTIDE SEQUENCE</scope>
</reference>
<dbReference type="WBParaSite" id="SVE_0807200.1">
    <property type="protein sequence ID" value="SVE_0807200.1"/>
    <property type="gene ID" value="SVE_0807200"/>
</dbReference>
<comment type="subcellular location">
    <subcellularLocation>
        <location evidence="1 6">Nucleus</location>
        <location evidence="1 6">Nucleolus</location>
    </subcellularLocation>
</comment>
<keyword evidence="4 6" id="KW-0539">Nucleus</keyword>
<dbReference type="Pfam" id="PF04427">
    <property type="entry name" value="Brix"/>
    <property type="match status" value="1"/>
</dbReference>
<evidence type="ECO:0000256" key="7">
    <source>
        <dbReference type="SAM" id="MobiDB-lite"/>
    </source>
</evidence>
<comment type="similarity">
    <text evidence="2 6">Belongs to the RPF2 family.</text>
</comment>
<dbReference type="InterPro" id="IPR007109">
    <property type="entry name" value="Brix"/>
</dbReference>
<dbReference type="PROSITE" id="PS50833">
    <property type="entry name" value="BRIX"/>
    <property type="match status" value="1"/>
</dbReference>
<evidence type="ECO:0000256" key="1">
    <source>
        <dbReference type="ARBA" id="ARBA00004604"/>
    </source>
</evidence>
<dbReference type="SMART" id="SM00879">
    <property type="entry name" value="Brix"/>
    <property type="match status" value="1"/>
</dbReference>
<accession>A0A0K0FGR7</accession>
<dbReference type="InterPro" id="IPR039770">
    <property type="entry name" value="Rpf2"/>
</dbReference>
<dbReference type="GO" id="GO:0000027">
    <property type="term" value="P:ribosomal large subunit assembly"/>
    <property type="evidence" value="ECO:0007669"/>
    <property type="project" value="InterPro"/>
</dbReference>
<name>A0A0K0FGR7_STRVS</name>
<dbReference type="PANTHER" id="PTHR12728:SF0">
    <property type="entry name" value="RIBOSOME PRODUCTION FACTOR 2 HOMOLOG"/>
    <property type="match status" value="1"/>
</dbReference>
<evidence type="ECO:0000256" key="3">
    <source>
        <dbReference type="ARBA" id="ARBA00020387"/>
    </source>
</evidence>
<keyword evidence="9" id="KW-1185">Reference proteome</keyword>
<evidence type="ECO:0000313" key="9">
    <source>
        <dbReference type="Proteomes" id="UP000035680"/>
    </source>
</evidence>
<evidence type="ECO:0000256" key="6">
    <source>
        <dbReference type="RuleBase" id="RU367086"/>
    </source>
</evidence>